<dbReference type="EMBL" id="BK016147">
    <property type="protein sequence ID" value="DAF98458.1"/>
    <property type="molecule type" value="Genomic_DNA"/>
</dbReference>
<protein>
    <submittedName>
        <fullName evidence="1">Uncharacterized protein</fullName>
    </submittedName>
</protein>
<evidence type="ECO:0000313" key="1">
    <source>
        <dbReference type="EMBL" id="DAF98458.1"/>
    </source>
</evidence>
<reference evidence="1" key="1">
    <citation type="journal article" date="2021" name="Proc. Natl. Acad. Sci. U.S.A.">
        <title>A Catalog of Tens of Thousands of Viruses from Human Metagenomes Reveals Hidden Associations with Chronic Diseases.</title>
        <authorList>
            <person name="Tisza M.J."/>
            <person name="Buck C.B."/>
        </authorList>
    </citation>
    <scope>NUCLEOTIDE SEQUENCE</scope>
    <source>
        <strain evidence="1">Ctwfx1</strain>
    </source>
</reference>
<accession>A0A8S5UVN5</accession>
<sequence length="33" mass="3839">MLSKKGEKSLSIRELAEINKKLCPIRARGRKRK</sequence>
<proteinExistence type="predicted"/>
<name>A0A8S5UVN5_9CAUD</name>
<organism evidence="1">
    <name type="scientific">Siphoviridae sp. ctwfx1</name>
    <dbReference type="NCBI Taxonomy" id="2825732"/>
    <lineage>
        <taxon>Viruses</taxon>
        <taxon>Duplodnaviria</taxon>
        <taxon>Heunggongvirae</taxon>
        <taxon>Uroviricota</taxon>
        <taxon>Caudoviricetes</taxon>
    </lineage>
</organism>